<dbReference type="GO" id="GO:0031048">
    <property type="term" value="P:regulatory ncRNA-mediated heterochromatin formation"/>
    <property type="evidence" value="ECO:0007669"/>
    <property type="project" value="TreeGrafter"/>
</dbReference>
<dbReference type="InterPro" id="IPR041677">
    <property type="entry name" value="DNA2/NAM7_AAA_11"/>
</dbReference>
<dbReference type="AlphaFoldDB" id="A0A0V0QFU4"/>
<feature type="domain" description="DNA2/NAM7 helicase-like C-terminal" evidence="3">
    <location>
        <begin position="398"/>
        <end position="503"/>
    </location>
</feature>
<dbReference type="PANTHER" id="PTHR10887">
    <property type="entry name" value="DNA2/NAM7 HELICASE FAMILY"/>
    <property type="match status" value="1"/>
</dbReference>
<dbReference type="GO" id="GO:0016787">
    <property type="term" value="F:hydrolase activity"/>
    <property type="evidence" value="ECO:0007669"/>
    <property type="project" value="UniProtKB-KW"/>
</dbReference>
<protein>
    <submittedName>
        <fullName evidence="4">p-loop containing nucleoside triphosphate hydrolase</fullName>
    </submittedName>
</protein>
<dbReference type="Proteomes" id="UP000054937">
    <property type="component" value="Unassembled WGS sequence"/>
</dbReference>
<feature type="region of interest" description="Disordered" evidence="1">
    <location>
        <begin position="550"/>
        <end position="573"/>
    </location>
</feature>
<dbReference type="InterPro" id="IPR027417">
    <property type="entry name" value="P-loop_NTPase"/>
</dbReference>
<evidence type="ECO:0000313" key="5">
    <source>
        <dbReference type="Proteomes" id="UP000054937"/>
    </source>
</evidence>
<proteinExistence type="predicted"/>
<reference evidence="4 5" key="1">
    <citation type="journal article" date="2015" name="Sci. Rep.">
        <title>Genome of the facultative scuticociliatosis pathogen Pseudocohnilembus persalinus provides insight into its virulence through horizontal gene transfer.</title>
        <authorList>
            <person name="Xiong J."/>
            <person name="Wang G."/>
            <person name="Cheng J."/>
            <person name="Tian M."/>
            <person name="Pan X."/>
            <person name="Warren A."/>
            <person name="Jiang C."/>
            <person name="Yuan D."/>
            <person name="Miao W."/>
        </authorList>
    </citation>
    <scope>NUCLEOTIDE SEQUENCE [LARGE SCALE GENOMIC DNA]</scope>
    <source>
        <strain evidence="4">36N120E</strain>
    </source>
</reference>
<dbReference type="InterPro" id="IPR047187">
    <property type="entry name" value="SF1_C_Upf1"/>
</dbReference>
<dbReference type="GO" id="GO:0031380">
    <property type="term" value="C:nuclear RNA-directed RNA polymerase complex"/>
    <property type="evidence" value="ECO:0007669"/>
    <property type="project" value="TreeGrafter"/>
</dbReference>
<keyword evidence="5" id="KW-1185">Reference proteome</keyword>
<evidence type="ECO:0000259" key="2">
    <source>
        <dbReference type="Pfam" id="PF13086"/>
    </source>
</evidence>
<feature type="compositionally biased region" description="Acidic residues" evidence="1">
    <location>
        <begin position="19"/>
        <end position="33"/>
    </location>
</feature>
<gene>
    <name evidence="4" type="ORF">PPERSA_09619</name>
</gene>
<dbReference type="EMBL" id="LDAU01000180">
    <property type="protein sequence ID" value="KRX01013.1"/>
    <property type="molecule type" value="Genomic_DNA"/>
</dbReference>
<keyword evidence="4" id="KW-0378">Hydrolase</keyword>
<sequence>MGKIQNYNDNDKENQHDDYDNENDNYDSNQYDDLENKYDYYDQQLQQNEFNENVDNKKFKLNLKIFDGFKNKPQQQKDEENETSKAICGKLYPGQVDAIITSFKRSLQLILGPPGCGKSKVGTTLLLNILNYFKEKMPWQRKPIIIMSQSNSALDNFLEQILNQNEQNDNDQEKKQDELKMIRIGGQSKSQKLYKYNLNYMIDEFNSEKEDNLDDIYFNEHQDKEYNDNIKYKKEIMSEQNSLIKQLKQQFKCFQPTCVPNFNDYKILEVFQKFDFKNQFIKSIRSFFNSEIDQDSDLLKIFYKKFYINVDLNYENYDEFDFQNDNLKNDKNIQNIKDKFQLDGITVAGGSKYNEILEIVKPKVVIVEEAAQILEGQLLASLPYTIEHLVLIGDHFQQTRMRPEISKYVRLFYEKGMYQDHESTQNLEPIKGVKESVFFWNVEDSTEEIVNRSYSNEKEAQLVLNLARYLLLQGYDPKDITILSMYQGQLSYIKKLIDHGNPNYLYNKVDTNLFQSEFQFQNKNDECEWDYQEDSDNSDQQNTVLQQNQWDNIQNNDENEKKRPSRFKKDTKLQYQKQKPEFKKMLREKSFKYFNKLKEIDINTVDKFQGQENKIIILTLVRSNEDSKIGFLIDQRRINVSLSRAKNGLFVFGNFKLMNESCRDSEMDGNKWNELISLAENGGQFGDFFTTQCQKHGKQNNIYNADDFKKLIYGGCTNHTCKQIREDCQHICYELCHSIEHSEIPCNEQLEHICKDCGDSQKIYCFQKDTYKCQNQIEIVIQPCNHKNKIVCFERNENKECELQCEKILKCGHKCEKLCKETCSEKDCIQNVQIQLPCGHVKQDVPCNLSQKSKFEFECKEKCDKKLECGHLCQGDCHTCFQGTLHNPCKESKSEISPICGHKIEYNCSMLKPVCMKQFNKKVSKQMLQIL</sequence>
<name>A0A0V0QFU4_PSEPJ</name>
<dbReference type="InterPro" id="IPR041679">
    <property type="entry name" value="DNA2/NAM7-like_C"/>
</dbReference>
<evidence type="ECO:0000256" key="1">
    <source>
        <dbReference type="SAM" id="MobiDB-lite"/>
    </source>
</evidence>
<dbReference type="SUPFAM" id="SSF52540">
    <property type="entry name" value="P-loop containing nucleoside triphosphate hydrolases"/>
    <property type="match status" value="2"/>
</dbReference>
<feature type="compositionally biased region" description="Basic and acidic residues" evidence="1">
    <location>
        <begin position="558"/>
        <end position="573"/>
    </location>
</feature>
<feature type="compositionally biased region" description="Basic and acidic residues" evidence="1">
    <location>
        <begin position="9"/>
        <end position="18"/>
    </location>
</feature>
<feature type="domain" description="DNA2/NAM7 helicase helicase" evidence="2">
    <location>
        <begin position="95"/>
        <end position="397"/>
    </location>
</feature>
<dbReference type="Pfam" id="PF13087">
    <property type="entry name" value="AAA_12"/>
    <property type="match status" value="2"/>
</dbReference>
<comment type="caution">
    <text evidence="4">The sequence shown here is derived from an EMBL/GenBank/DDBJ whole genome shotgun (WGS) entry which is preliminary data.</text>
</comment>
<evidence type="ECO:0000259" key="3">
    <source>
        <dbReference type="Pfam" id="PF13087"/>
    </source>
</evidence>
<feature type="domain" description="DNA2/NAM7 helicase-like C-terminal" evidence="3">
    <location>
        <begin position="575"/>
        <end position="654"/>
    </location>
</feature>
<dbReference type="Gene3D" id="3.40.50.300">
    <property type="entry name" value="P-loop containing nucleotide triphosphate hydrolases"/>
    <property type="match status" value="2"/>
</dbReference>
<dbReference type="OrthoDB" id="392140at2759"/>
<dbReference type="GO" id="GO:0004386">
    <property type="term" value="F:helicase activity"/>
    <property type="evidence" value="ECO:0007669"/>
    <property type="project" value="InterPro"/>
</dbReference>
<dbReference type="CDD" id="cd18808">
    <property type="entry name" value="SF1_C_Upf1"/>
    <property type="match status" value="1"/>
</dbReference>
<dbReference type="InterPro" id="IPR045055">
    <property type="entry name" value="DNA2/NAM7-like"/>
</dbReference>
<dbReference type="InParanoid" id="A0A0V0QFU4"/>
<accession>A0A0V0QFU4</accession>
<dbReference type="Pfam" id="PF13086">
    <property type="entry name" value="AAA_11"/>
    <property type="match status" value="1"/>
</dbReference>
<evidence type="ECO:0000313" key="4">
    <source>
        <dbReference type="EMBL" id="KRX01013.1"/>
    </source>
</evidence>
<dbReference type="PANTHER" id="PTHR10887:SF341">
    <property type="entry name" value="NFX1-TYPE ZINC FINGER-CONTAINING PROTEIN 1"/>
    <property type="match status" value="1"/>
</dbReference>
<dbReference type="CDD" id="cd06008">
    <property type="entry name" value="NF-X1-zinc-finger"/>
    <property type="match status" value="1"/>
</dbReference>
<organism evidence="4 5">
    <name type="scientific">Pseudocohnilembus persalinus</name>
    <name type="common">Ciliate</name>
    <dbReference type="NCBI Taxonomy" id="266149"/>
    <lineage>
        <taxon>Eukaryota</taxon>
        <taxon>Sar</taxon>
        <taxon>Alveolata</taxon>
        <taxon>Ciliophora</taxon>
        <taxon>Intramacronucleata</taxon>
        <taxon>Oligohymenophorea</taxon>
        <taxon>Scuticociliatia</taxon>
        <taxon>Philasterida</taxon>
        <taxon>Pseudocohnilembidae</taxon>
        <taxon>Pseudocohnilembus</taxon>
    </lineage>
</organism>
<feature type="region of interest" description="Disordered" evidence="1">
    <location>
        <begin position="1"/>
        <end position="33"/>
    </location>
</feature>